<feature type="binding site" evidence="7">
    <location>
        <position position="73"/>
    </location>
    <ligand>
        <name>S-adenosyl-L-methionine</name>
        <dbReference type="ChEBI" id="CHEBI:59789"/>
    </ligand>
</feature>
<dbReference type="HAMAP" id="MF_01057">
    <property type="entry name" value="tRNA_methyltr_TrmB"/>
    <property type="match status" value="1"/>
</dbReference>
<dbReference type="STRING" id="634771.SAMN04488128_1021474"/>
<dbReference type="InterPro" id="IPR029063">
    <property type="entry name" value="SAM-dependent_MTases_sf"/>
</dbReference>
<dbReference type="NCBIfam" id="NF001080">
    <property type="entry name" value="PRK00121.2-2"/>
    <property type="match status" value="1"/>
</dbReference>
<comment type="catalytic activity">
    <reaction evidence="1 7">
        <text>guanosine(46) in tRNA + S-adenosyl-L-methionine = N(7)-methylguanosine(46) in tRNA + S-adenosyl-L-homocysteine</text>
        <dbReference type="Rhea" id="RHEA:42708"/>
        <dbReference type="Rhea" id="RHEA-COMP:10188"/>
        <dbReference type="Rhea" id="RHEA-COMP:10189"/>
        <dbReference type="ChEBI" id="CHEBI:57856"/>
        <dbReference type="ChEBI" id="CHEBI:59789"/>
        <dbReference type="ChEBI" id="CHEBI:74269"/>
        <dbReference type="ChEBI" id="CHEBI:74480"/>
        <dbReference type="EC" id="2.1.1.33"/>
    </reaction>
</comment>
<protein>
    <recommendedName>
        <fullName evidence="7">tRNA (guanine-N(7)-)-methyltransferase</fullName>
        <ecNumber evidence="7">2.1.1.33</ecNumber>
    </recommendedName>
    <alternativeName>
        <fullName evidence="7">tRNA (guanine(46)-N(7))-methyltransferase</fullName>
    </alternativeName>
    <alternativeName>
        <fullName evidence="7">tRNA(m7G46)-methyltransferase</fullName>
    </alternativeName>
</protein>
<gene>
    <name evidence="7" type="primary">trmB</name>
    <name evidence="8" type="ORF">SAMN04488128_1021474</name>
</gene>
<evidence type="ECO:0000256" key="5">
    <source>
        <dbReference type="ARBA" id="ARBA00022691"/>
    </source>
</evidence>
<evidence type="ECO:0000256" key="1">
    <source>
        <dbReference type="ARBA" id="ARBA00000142"/>
    </source>
</evidence>
<evidence type="ECO:0000256" key="4">
    <source>
        <dbReference type="ARBA" id="ARBA00022679"/>
    </source>
</evidence>
<evidence type="ECO:0000256" key="6">
    <source>
        <dbReference type="ARBA" id="ARBA00022694"/>
    </source>
</evidence>
<comment type="function">
    <text evidence="2 7">Catalyzes the formation of N(7)-methylguanine at position 46 (m7G46) in tRNA.</text>
</comment>
<comment type="similarity">
    <text evidence="7">Belongs to the class I-like SAM-binding methyltransferase superfamily. TrmB family.</text>
</comment>
<dbReference type="InterPro" id="IPR003358">
    <property type="entry name" value="tRNA_(Gua-N-7)_MeTrfase_Trmb"/>
</dbReference>
<dbReference type="EMBL" id="FUWZ01000002">
    <property type="protein sequence ID" value="SKA19369.1"/>
    <property type="molecule type" value="Genomic_DNA"/>
</dbReference>
<evidence type="ECO:0000256" key="3">
    <source>
        <dbReference type="ARBA" id="ARBA00022603"/>
    </source>
</evidence>
<comment type="pathway">
    <text evidence="7">tRNA modification; N(7)-methylguanine-tRNA biosynthesis.</text>
</comment>
<feature type="binding site" evidence="7">
    <location>
        <position position="122"/>
    </location>
    <ligand>
        <name>S-adenosyl-L-methionine</name>
        <dbReference type="ChEBI" id="CHEBI:59789"/>
    </ligand>
</feature>
<dbReference type="SUPFAM" id="SSF53335">
    <property type="entry name" value="S-adenosyl-L-methionine-dependent methyltransferases"/>
    <property type="match status" value="1"/>
</dbReference>
<dbReference type="GO" id="GO:0043527">
    <property type="term" value="C:tRNA methyltransferase complex"/>
    <property type="evidence" value="ECO:0007669"/>
    <property type="project" value="TreeGrafter"/>
</dbReference>
<dbReference type="UniPathway" id="UPA00989"/>
<dbReference type="PANTHER" id="PTHR23417">
    <property type="entry name" value="3-DEOXY-D-MANNO-OCTULOSONIC-ACID TRANSFERASE/TRNA GUANINE-N 7 - -METHYLTRANSFERASE"/>
    <property type="match status" value="1"/>
</dbReference>
<dbReference type="GO" id="GO:0008176">
    <property type="term" value="F:tRNA (guanine(46)-N7)-methyltransferase activity"/>
    <property type="evidence" value="ECO:0007669"/>
    <property type="project" value="UniProtKB-UniRule"/>
</dbReference>
<evidence type="ECO:0000256" key="7">
    <source>
        <dbReference type="HAMAP-Rule" id="MF_01057"/>
    </source>
</evidence>
<keyword evidence="9" id="KW-1185">Reference proteome</keyword>
<dbReference type="InterPro" id="IPR055361">
    <property type="entry name" value="tRNA_methyltr_TrmB_bact"/>
</dbReference>
<feature type="binding site" evidence="7">
    <location>
        <position position="48"/>
    </location>
    <ligand>
        <name>S-adenosyl-L-methionine</name>
        <dbReference type="ChEBI" id="CHEBI:59789"/>
    </ligand>
</feature>
<keyword evidence="5 7" id="KW-0949">S-adenosyl-L-methionine</keyword>
<accession>A0A1T4RTR7</accession>
<dbReference type="Proteomes" id="UP000190367">
    <property type="component" value="Unassembled WGS sequence"/>
</dbReference>
<dbReference type="EC" id="2.1.1.33" evidence="7"/>
<dbReference type="AlphaFoldDB" id="A0A1T4RTR7"/>
<evidence type="ECO:0000313" key="8">
    <source>
        <dbReference type="EMBL" id="SKA19369.1"/>
    </source>
</evidence>
<organism evidence="8 9">
    <name type="scientific">Chitinophaga eiseniae</name>
    <dbReference type="NCBI Taxonomy" id="634771"/>
    <lineage>
        <taxon>Bacteria</taxon>
        <taxon>Pseudomonadati</taxon>
        <taxon>Bacteroidota</taxon>
        <taxon>Chitinophagia</taxon>
        <taxon>Chitinophagales</taxon>
        <taxon>Chitinophagaceae</taxon>
        <taxon>Chitinophaga</taxon>
    </lineage>
</organism>
<dbReference type="Gene3D" id="3.40.50.150">
    <property type="entry name" value="Vaccinia Virus protein VP39"/>
    <property type="match status" value="1"/>
</dbReference>
<dbReference type="PANTHER" id="PTHR23417:SF14">
    <property type="entry name" value="PENTACOTRIPEPTIDE-REPEAT REGION OF PRORP DOMAIN-CONTAINING PROTEIN"/>
    <property type="match status" value="1"/>
</dbReference>
<keyword evidence="4 7" id="KW-0808">Transferase</keyword>
<keyword evidence="3 7" id="KW-0489">Methyltransferase</keyword>
<sequence>MVFLRQMGQKKLQRFAEIETFPNVLIYPEGMQGKWNEYFKNNHPVTLELACGKGDYTLGMGRLFKEQNFIGVDLKGNRIWRGAKTALDESLTNVAFLRTQIEKLDNYFAPGEIKDIWITFPDPFLRKSKARKRLTHPRFLQLYQPLLATGATINLKTDSPELYAFTQEVIAAAGLTLIEDIPDVYALPEVPALLKIQTYYEGMHLADGRTIRYLKFRLPDTPLNWRSIKLPSDEATVGGED</sequence>
<evidence type="ECO:0000256" key="2">
    <source>
        <dbReference type="ARBA" id="ARBA00003015"/>
    </source>
</evidence>
<name>A0A1T4RTR7_9BACT</name>
<dbReference type="PROSITE" id="PS51625">
    <property type="entry name" value="SAM_MT_TRMB"/>
    <property type="match status" value="1"/>
</dbReference>
<proteinExistence type="inferred from homology"/>
<evidence type="ECO:0000313" key="9">
    <source>
        <dbReference type="Proteomes" id="UP000190367"/>
    </source>
</evidence>
<reference evidence="9" key="1">
    <citation type="submission" date="2017-02" db="EMBL/GenBank/DDBJ databases">
        <authorList>
            <person name="Varghese N."/>
            <person name="Submissions S."/>
        </authorList>
    </citation>
    <scope>NUCLEOTIDE SEQUENCE [LARGE SCALE GENOMIC DNA]</scope>
    <source>
        <strain evidence="9">DSM 22224</strain>
    </source>
</reference>
<keyword evidence="6 7" id="KW-0819">tRNA processing</keyword>
<feature type="binding site" evidence="7">
    <location>
        <position position="158"/>
    </location>
    <ligand>
        <name>substrate</name>
    </ligand>
</feature>
<feature type="binding site" evidence="7">
    <location>
        <begin position="198"/>
        <end position="201"/>
    </location>
    <ligand>
        <name>substrate</name>
    </ligand>
</feature>
<dbReference type="Pfam" id="PF02390">
    <property type="entry name" value="Methyltransf_4"/>
    <property type="match status" value="1"/>
</dbReference>
<comment type="caution">
    <text evidence="7">Lacks conserved residue(s) required for the propagation of feature annotation.</text>
</comment>